<keyword evidence="6" id="KW-0676">Redox-active center</keyword>
<accession>A0A7C3YQ80</accession>
<dbReference type="SUPFAM" id="SSF55424">
    <property type="entry name" value="FAD/NAD-linked reductases, dimerisation (C-terminal) domain"/>
    <property type="match status" value="1"/>
</dbReference>
<keyword evidence="4" id="KW-0274">FAD</keyword>
<organism evidence="9">
    <name type="scientific">Geoglobus ahangari</name>
    <dbReference type="NCBI Taxonomy" id="113653"/>
    <lineage>
        <taxon>Archaea</taxon>
        <taxon>Methanobacteriati</taxon>
        <taxon>Methanobacteriota</taxon>
        <taxon>Archaeoglobi</taxon>
        <taxon>Archaeoglobales</taxon>
        <taxon>Archaeoglobaceae</taxon>
        <taxon>Geoglobus</taxon>
    </lineage>
</organism>
<evidence type="ECO:0000259" key="8">
    <source>
        <dbReference type="Pfam" id="PF07992"/>
    </source>
</evidence>
<dbReference type="EMBL" id="DTAK01000058">
    <property type="protein sequence ID" value="HGU59903.1"/>
    <property type="molecule type" value="Genomic_DNA"/>
</dbReference>
<comment type="caution">
    <text evidence="9">The sequence shown here is derived from an EMBL/GenBank/DDBJ whole genome shotgun (WGS) entry which is preliminary data.</text>
</comment>
<dbReference type="Pfam" id="PF02852">
    <property type="entry name" value="Pyr_redox_dim"/>
    <property type="match status" value="1"/>
</dbReference>
<dbReference type="PANTHER" id="PTHR43429:SF1">
    <property type="entry name" value="NAD(P)H SULFUR OXIDOREDUCTASE (COA-DEPENDENT)"/>
    <property type="match status" value="1"/>
</dbReference>
<dbReference type="InterPro" id="IPR050260">
    <property type="entry name" value="FAD-bd_OxRdtase"/>
</dbReference>
<sequence>MLIEDHLNVAIIGGGAAGMSAASRIKRLRPDWSVDVFERTAYVSHAPCGVPFYLSGVVNSVFDLCAYNVNFFKEQRGINVHLNANVVRIEDNYLEVIERGVKKRYEWDKLVIATGSRAKRLNVSCTELEGVTCVHSIENAPLIKGILNRSNNVVIVGSGYIGVQLADALSRSKKVMVIEQGSHPLPEYDVEISDILLAEMRSKVDLRLNEKVVEIVGKESVEKIVTDKGEYPADLVIVAVGIEPNNELAKEIGAELGKNGAIKTNEFMETTVENVYAAGDCAETINLITGEPDWIPLAAPANKMGYVAGSNIAGQRIKFPGALKSQITSFYDLEIGKVGLSEKEAINHGYDTVSVTITTRTRARYIWDGKITLKMVADADTHRVLGVQAIGKGVAHRIYGAAALLYKRATVEDFFFTDFPYYPPVSPVWDPLVLAARNLFRKLGIN</sequence>
<dbReference type="AlphaFoldDB" id="A0A7C3YQ80"/>
<dbReference type="PRINTS" id="PR00368">
    <property type="entry name" value="FADPNR"/>
</dbReference>
<proteinExistence type="inferred from homology"/>
<evidence type="ECO:0000256" key="6">
    <source>
        <dbReference type="ARBA" id="ARBA00023284"/>
    </source>
</evidence>
<dbReference type="InterPro" id="IPR036188">
    <property type="entry name" value="FAD/NAD-bd_sf"/>
</dbReference>
<dbReference type="Gene3D" id="3.50.50.60">
    <property type="entry name" value="FAD/NAD(P)-binding domain"/>
    <property type="match status" value="2"/>
</dbReference>
<evidence type="ECO:0000256" key="2">
    <source>
        <dbReference type="ARBA" id="ARBA00009130"/>
    </source>
</evidence>
<evidence type="ECO:0000256" key="5">
    <source>
        <dbReference type="ARBA" id="ARBA00023002"/>
    </source>
</evidence>
<dbReference type="InterPro" id="IPR023753">
    <property type="entry name" value="FAD/NAD-binding_dom"/>
</dbReference>
<evidence type="ECO:0000256" key="3">
    <source>
        <dbReference type="ARBA" id="ARBA00022630"/>
    </source>
</evidence>
<keyword evidence="3" id="KW-0285">Flavoprotein</keyword>
<keyword evidence="5" id="KW-0560">Oxidoreductase</keyword>
<name>A0A7C3YQ80_9EURY</name>
<feature type="domain" description="Pyridine nucleotide-disulphide oxidoreductase dimerisation" evidence="7">
    <location>
        <begin position="328"/>
        <end position="428"/>
    </location>
</feature>
<dbReference type="PANTHER" id="PTHR43429">
    <property type="entry name" value="PYRIDINE NUCLEOTIDE-DISULFIDE OXIDOREDUCTASE DOMAIN-CONTAINING"/>
    <property type="match status" value="1"/>
</dbReference>
<dbReference type="EMBL" id="DTPI01000030">
    <property type="protein sequence ID" value="HGE66485.1"/>
    <property type="molecule type" value="Genomic_DNA"/>
</dbReference>
<comment type="similarity">
    <text evidence="2">Belongs to the class-III pyridine nucleotide-disulfide oxidoreductase family.</text>
</comment>
<dbReference type="Pfam" id="PF07992">
    <property type="entry name" value="Pyr_redox_2"/>
    <property type="match status" value="1"/>
</dbReference>
<evidence type="ECO:0000256" key="1">
    <source>
        <dbReference type="ARBA" id="ARBA00001974"/>
    </source>
</evidence>
<dbReference type="PRINTS" id="PR00411">
    <property type="entry name" value="PNDRDTASEI"/>
</dbReference>
<dbReference type="InterPro" id="IPR004099">
    <property type="entry name" value="Pyr_nucl-diS_OxRdtase_dimer"/>
</dbReference>
<feature type="domain" description="FAD/NAD(P)-binding" evidence="8">
    <location>
        <begin position="8"/>
        <end position="288"/>
    </location>
</feature>
<evidence type="ECO:0000256" key="4">
    <source>
        <dbReference type="ARBA" id="ARBA00022827"/>
    </source>
</evidence>
<evidence type="ECO:0000313" key="10">
    <source>
        <dbReference type="EMBL" id="HGU59903.1"/>
    </source>
</evidence>
<reference evidence="9" key="1">
    <citation type="journal article" date="2020" name="mSystems">
        <title>Genome- and Community-Level Interaction Insights into Carbon Utilization and Element Cycling Functions of Hydrothermarchaeota in Hydrothermal Sediment.</title>
        <authorList>
            <person name="Zhou Z."/>
            <person name="Liu Y."/>
            <person name="Xu W."/>
            <person name="Pan J."/>
            <person name="Luo Z.H."/>
            <person name="Li M."/>
        </authorList>
    </citation>
    <scope>NUCLEOTIDE SEQUENCE [LARGE SCALE GENOMIC DNA]</scope>
    <source>
        <strain evidence="10">SpSt-62</strain>
        <strain evidence="9">SpSt-97</strain>
    </source>
</reference>
<dbReference type="InterPro" id="IPR016156">
    <property type="entry name" value="FAD/NAD-linked_Rdtase_dimer_sf"/>
</dbReference>
<dbReference type="SUPFAM" id="SSF51905">
    <property type="entry name" value="FAD/NAD(P)-binding domain"/>
    <property type="match status" value="1"/>
</dbReference>
<gene>
    <name evidence="10" type="ORF">ENT89_07200</name>
    <name evidence="9" type="ORF">ENX77_05125</name>
</gene>
<protein>
    <submittedName>
        <fullName evidence="9">CoA-disulfide reductase</fullName>
    </submittedName>
</protein>
<dbReference type="GO" id="GO:0016491">
    <property type="term" value="F:oxidoreductase activity"/>
    <property type="evidence" value="ECO:0007669"/>
    <property type="project" value="UniProtKB-KW"/>
</dbReference>
<comment type="cofactor">
    <cofactor evidence="1">
        <name>FAD</name>
        <dbReference type="ChEBI" id="CHEBI:57692"/>
    </cofactor>
</comment>
<evidence type="ECO:0000259" key="7">
    <source>
        <dbReference type="Pfam" id="PF02852"/>
    </source>
</evidence>
<evidence type="ECO:0000313" key="9">
    <source>
        <dbReference type="EMBL" id="HGE66485.1"/>
    </source>
</evidence>